<protein>
    <recommendedName>
        <fullName evidence="5">DUF3562 domain-containing protein</fullName>
    </recommendedName>
</protein>
<evidence type="ECO:0000313" key="3">
    <source>
        <dbReference type="Proteomes" id="UP000516235"/>
    </source>
</evidence>
<reference evidence="3 4" key="1">
    <citation type="submission" date="2020-08" db="EMBL/GenBank/DDBJ databases">
        <title>novel species in genus Corynebacterium.</title>
        <authorList>
            <person name="Zhang G."/>
        </authorList>
    </citation>
    <scope>NUCLEOTIDE SEQUENCE [LARGE SCALE GENOMIC DNA]</scope>
    <source>
        <strain evidence="3 4">zg-917</strain>
        <strain evidence="2">Zg-917</strain>
    </source>
</reference>
<dbReference type="Proteomes" id="UP000642876">
    <property type="component" value="Unassembled WGS sequence"/>
</dbReference>
<dbReference type="AlphaFoldDB" id="A0A7H0JYF7"/>
<evidence type="ECO:0000313" key="1">
    <source>
        <dbReference type="EMBL" id="MBC3178222.1"/>
    </source>
</evidence>
<dbReference type="EMBL" id="CP061032">
    <property type="protein sequence ID" value="QNP90073.1"/>
    <property type="molecule type" value="Genomic_DNA"/>
</dbReference>
<accession>A0A7H0JYF7</accession>
<evidence type="ECO:0000313" key="4">
    <source>
        <dbReference type="Proteomes" id="UP000642876"/>
    </source>
</evidence>
<dbReference type="Gene3D" id="1.10.8.1060">
    <property type="entry name" value="Corynebacterium glutamicum thioredoxin-dependent arsenate reductase, N-terminal domain"/>
    <property type="match status" value="1"/>
</dbReference>
<name>A0A7H0JYF7_9CORY</name>
<organism evidence="2 3">
    <name type="scientific">Corynebacterium lujinxingii</name>
    <dbReference type="NCBI Taxonomy" id="2763010"/>
    <lineage>
        <taxon>Bacteria</taxon>
        <taxon>Bacillati</taxon>
        <taxon>Actinomycetota</taxon>
        <taxon>Actinomycetes</taxon>
        <taxon>Mycobacteriales</taxon>
        <taxon>Corynebacteriaceae</taxon>
        <taxon>Corynebacterium</taxon>
    </lineage>
</organism>
<dbReference type="NCBIfam" id="NF046112">
    <property type="entry name" value="MSMEG_6209_Nter"/>
    <property type="match status" value="1"/>
</dbReference>
<evidence type="ECO:0008006" key="5">
    <source>
        <dbReference type="Google" id="ProtNLM"/>
    </source>
</evidence>
<proteinExistence type="predicted"/>
<keyword evidence="4" id="KW-1185">Reference proteome</keyword>
<gene>
    <name evidence="1" type="ORF">H7348_02650</name>
    <name evidence="2" type="ORF">IAU68_10545</name>
</gene>
<evidence type="ECO:0000313" key="2">
    <source>
        <dbReference type="EMBL" id="QNP90073.1"/>
    </source>
</evidence>
<dbReference type="Proteomes" id="UP000516235">
    <property type="component" value="Chromosome"/>
</dbReference>
<sequence length="80" mass="9014">MANNIDFSIIREHALRNIREDLLTEYAGKYDALEINDAFDAVLRAHKNSAVVEDFVPVLVEAEMRDRLREGDLFPAPAAA</sequence>
<dbReference type="EMBL" id="JACMYE010000002">
    <property type="protein sequence ID" value="MBC3178222.1"/>
    <property type="molecule type" value="Genomic_DNA"/>
</dbReference>
<dbReference type="RefSeq" id="WP_171193838.1">
    <property type="nucleotide sequence ID" value="NZ_CP061032.1"/>
</dbReference>
<dbReference type="KEGG" id="cluj:IAU68_10545"/>